<dbReference type="EMBL" id="GBXM01055874">
    <property type="protein sequence ID" value="JAH52703.1"/>
    <property type="molecule type" value="Transcribed_RNA"/>
</dbReference>
<evidence type="ECO:0000313" key="1">
    <source>
        <dbReference type="EMBL" id="JAH52703.1"/>
    </source>
</evidence>
<name>A0A0E9TIZ6_ANGAN</name>
<protein>
    <submittedName>
        <fullName evidence="1">Uncharacterized protein</fullName>
    </submittedName>
</protein>
<reference evidence="1" key="1">
    <citation type="submission" date="2014-11" db="EMBL/GenBank/DDBJ databases">
        <authorList>
            <person name="Amaro Gonzalez C."/>
        </authorList>
    </citation>
    <scope>NUCLEOTIDE SEQUENCE</scope>
</reference>
<sequence>MVVLVHHPLVHTLV</sequence>
<reference evidence="1" key="2">
    <citation type="journal article" date="2015" name="Fish Shellfish Immunol.">
        <title>Early steps in the European eel (Anguilla anguilla)-Vibrio vulnificus interaction in the gills: Role of the RtxA13 toxin.</title>
        <authorList>
            <person name="Callol A."/>
            <person name="Pajuelo D."/>
            <person name="Ebbesson L."/>
            <person name="Teles M."/>
            <person name="MacKenzie S."/>
            <person name="Amaro C."/>
        </authorList>
    </citation>
    <scope>NUCLEOTIDE SEQUENCE</scope>
</reference>
<accession>A0A0E9TIZ6</accession>
<organism evidence="1">
    <name type="scientific">Anguilla anguilla</name>
    <name type="common">European freshwater eel</name>
    <name type="synonym">Muraena anguilla</name>
    <dbReference type="NCBI Taxonomy" id="7936"/>
    <lineage>
        <taxon>Eukaryota</taxon>
        <taxon>Metazoa</taxon>
        <taxon>Chordata</taxon>
        <taxon>Craniata</taxon>
        <taxon>Vertebrata</taxon>
        <taxon>Euteleostomi</taxon>
        <taxon>Actinopterygii</taxon>
        <taxon>Neopterygii</taxon>
        <taxon>Teleostei</taxon>
        <taxon>Anguilliformes</taxon>
        <taxon>Anguillidae</taxon>
        <taxon>Anguilla</taxon>
    </lineage>
</organism>
<proteinExistence type="predicted"/>